<evidence type="ECO:0000256" key="6">
    <source>
        <dbReference type="ARBA" id="ARBA00023224"/>
    </source>
</evidence>
<dbReference type="PROSITE" id="PS50111">
    <property type="entry name" value="CHEMOTAXIS_TRANSDUC_2"/>
    <property type="match status" value="1"/>
</dbReference>
<keyword evidence="2" id="KW-0997">Cell inner membrane</keyword>
<protein>
    <submittedName>
        <fullName evidence="13">Methyl-accepting chemotaxis protein</fullName>
    </submittedName>
</protein>
<evidence type="ECO:0000259" key="12">
    <source>
        <dbReference type="PROSITE" id="PS50885"/>
    </source>
</evidence>
<organism evidence="13 14">
    <name type="scientific">Idiomarina aquatica</name>
    <dbReference type="NCBI Taxonomy" id="1327752"/>
    <lineage>
        <taxon>Bacteria</taxon>
        <taxon>Pseudomonadati</taxon>
        <taxon>Pseudomonadota</taxon>
        <taxon>Gammaproteobacteria</taxon>
        <taxon>Alteromonadales</taxon>
        <taxon>Idiomarinaceae</taxon>
        <taxon>Idiomarina</taxon>
    </lineage>
</organism>
<dbReference type="PROSITE" id="PS50885">
    <property type="entry name" value="HAMP"/>
    <property type="match status" value="1"/>
</dbReference>
<feature type="domain" description="Methyl-accepting transducer" evidence="10">
    <location>
        <begin position="268"/>
        <end position="504"/>
    </location>
</feature>
<evidence type="ECO:0000259" key="10">
    <source>
        <dbReference type="PROSITE" id="PS50111"/>
    </source>
</evidence>
<dbReference type="PROSITE" id="PS50192">
    <property type="entry name" value="T_SNARE"/>
    <property type="match status" value="1"/>
</dbReference>
<sequence length="540" mass="58812">MFLSSVKGRMLSAIVLTVVLIILALGFTLNGVRSVNQDFEQYLQVNQARMDALNTMYGEGLLGGVASRNKIFNPELELPAKVVERTNKLFTESLSFIRSTDDQVHLNNDQALTMIERNWGIVIDARRRVLQLAEAGEQQAAGRLLATEENPAWREIRIAVDEIMQKEQALTEQVQEQAQTQVNTTYATGLIIGLLAILAIVAVNYFIIGSVLRRIQATREHLQELSAGEGDLTKRLEADGNDEISDMAVSVNRFIEKVHAIVSEVRDSTLQVASAAEEVAAVSHESSRAIHTQRSETEQVATAMNEMTATVQNVAESALDASSAANEADEEAKRGERIVEETQTTIKSLAERVENAVSSMEDVNSNSERISGILEVINGIAEQTNLLALNAAIEAARAGEQGRGFSVVADEVRNLAHRTQTATQEVSDMIESLRSATGRATNIMTESHAQTDETVSAARQAQEALQVIATAVSRINDMNTSIANAAEEQSVVADEINQNVNRINDASEQITAGSEQTDTATAELARLAEQLQSQVNQFKL</sequence>
<comment type="caution">
    <text evidence="13">The sequence shown here is derived from an EMBL/GenBank/DDBJ whole genome shotgun (WGS) entry which is preliminary data.</text>
</comment>
<evidence type="ECO:0000256" key="5">
    <source>
        <dbReference type="ARBA" id="ARBA00023136"/>
    </source>
</evidence>
<dbReference type="GO" id="GO:0007165">
    <property type="term" value="P:signal transduction"/>
    <property type="evidence" value="ECO:0007669"/>
    <property type="project" value="UniProtKB-KW"/>
</dbReference>
<evidence type="ECO:0000259" key="11">
    <source>
        <dbReference type="PROSITE" id="PS50192"/>
    </source>
</evidence>
<dbReference type="InterPro" id="IPR004089">
    <property type="entry name" value="MCPsignal_dom"/>
</dbReference>
<dbReference type="PANTHER" id="PTHR32089">
    <property type="entry name" value="METHYL-ACCEPTING CHEMOTAXIS PROTEIN MCPB"/>
    <property type="match status" value="1"/>
</dbReference>
<keyword evidence="4 9" id="KW-1133">Transmembrane helix</keyword>
<dbReference type="AlphaFoldDB" id="A0A4R6NZG3"/>
<dbReference type="SUPFAM" id="SSF58104">
    <property type="entry name" value="Methyl-accepting chemotaxis protein (MCP) signaling domain"/>
    <property type="match status" value="1"/>
</dbReference>
<dbReference type="EMBL" id="SNXI01000017">
    <property type="protein sequence ID" value="TDP29463.1"/>
    <property type="molecule type" value="Genomic_DNA"/>
</dbReference>
<proteinExistence type="inferred from homology"/>
<dbReference type="FunFam" id="1.10.287.950:FF:000001">
    <property type="entry name" value="Methyl-accepting chemotaxis sensory transducer"/>
    <property type="match status" value="1"/>
</dbReference>
<dbReference type="SMART" id="SM00304">
    <property type="entry name" value="HAMP"/>
    <property type="match status" value="2"/>
</dbReference>
<evidence type="ECO:0000256" key="3">
    <source>
        <dbReference type="ARBA" id="ARBA00022692"/>
    </source>
</evidence>
<evidence type="ECO:0000313" key="13">
    <source>
        <dbReference type="EMBL" id="TDP29463.1"/>
    </source>
</evidence>
<evidence type="ECO:0000256" key="1">
    <source>
        <dbReference type="ARBA" id="ARBA00004429"/>
    </source>
</evidence>
<keyword evidence="14" id="KW-1185">Reference proteome</keyword>
<accession>A0A4R6NZG3</accession>
<dbReference type="Pfam" id="PF00015">
    <property type="entry name" value="MCPsignal"/>
    <property type="match status" value="1"/>
</dbReference>
<name>A0A4R6NZG3_9GAMM</name>
<dbReference type="CDD" id="cd06225">
    <property type="entry name" value="HAMP"/>
    <property type="match status" value="1"/>
</dbReference>
<comment type="subcellular location">
    <subcellularLocation>
        <location evidence="1">Cell inner membrane</location>
        <topology evidence="1">Multi-pass membrane protein</topology>
    </subcellularLocation>
</comment>
<dbReference type="GO" id="GO:0005886">
    <property type="term" value="C:plasma membrane"/>
    <property type="evidence" value="ECO:0007669"/>
    <property type="project" value="UniProtKB-SubCell"/>
</dbReference>
<dbReference type="CDD" id="cd11386">
    <property type="entry name" value="MCP_signal"/>
    <property type="match status" value="1"/>
</dbReference>
<dbReference type="Proteomes" id="UP000295531">
    <property type="component" value="Unassembled WGS sequence"/>
</dbReference>
<evidence type="ECO:0000256" key="8">
    <source>
        <dbReference type="PROSITE-ProRule" id="PRU00284"/>
    </source>
</evidence>
<evidence type="ECO:0000256" key="9">
    <source>
        <dbReference type="SAM" id="Phobius"/>
    </source>
</evidence>
<reference evidence="13 14" key="1">
    <citation type="submission" date="2019-03" db="EMBL/GenBank/DDBJ databases">
        <title>Freshwater and sediment microbial communities from various areas in North America, analyzing microbe dynamics in response to fracking.</title>
        <authorList>
            <person name="Lamendella R."/>
        </authorList>
    </citation>
    <scope>NUCLEOTIDE SEQUENCE [LARGE SCALE GENOMIC DNA]</scope>
    <source>
        <strain evidence="13 14">18_TX</strain>
    </source>
</reference>
<dbReference type="GO" id="GO:0006935">
    <property type="term" value="P:chemotaxis"/>
    <property type="evidence" value="ECO:0007669"/>
    <property type="project" value="UniProtKB-ARBA"/>
</dbReference>
<evidence type="ECO:0000256" key="7">
    <source>
        <dbReference type="ARBA" id="ARBA00029447"/>
    </source>
</evidence>
<dbReference type="Pfam" id="PF00672">
    <property type="entry name" value="HAMP"/>
    <property type="match status" value="1"/>
</dbReference>
<keyword evidence="2" id="KW-1003">Cell membrane</keyword>
<dbReference type="InterPro" id="IPR000727">
    <property type="entry name" value="T_SNARE_dom"/>
</dbReference>
<dbReference type="PANTHER" id="PTHR32089:SF119">
    <property type="entry name" value="METHYL-ACCEPTING CHEMOTAXIS PROTEIN CTPL"/>
    <property type="match status" value="1"/>
</dbReference>
<keyword evidence="3 9" id="KW-0812">Transmembrane</keyword>
<dbReference type="Gene3D" id="1.10.287.950">
    <property type="entry name" value="Methyl-accepting chemotaxis protein"/>
    <property type="match status" value="1"/>
</dbReference>
<keyword evidence="6 8" id="KW-0807">Transducer</keyword>
<feature type="transmembrane region" description="Helical" evidence="9">
    <location>
        <begin position="186"/>
        <end position="207"/>
    </location>
</feature>
<dbReference type="RefSeq" id="WP_208107638.1">
    <property type="nucleotide sequence ID" value="NZ_SNXI01000017.1"/>
</dbReference>
<dbReference type="SMART" id="SM00283">
    <property type="entry name" value="MA"/>
    <property type="match status" value="1"/>
</dbReference>
<evidence type="ECO:0000256" key="2">
    <source>
        <dbReference type="ARBA" id="ARBA00022519"/>
    </source>
</evidence>
<dbReference type="InterPro" id="IPR003660">
    <property type="entry name" value="HAMP_dom"/>
</dbReference>
<feature type="domain" description="T-SNARE coiled-coil homology" evidence="11">
    <location>
        <begin position="455"/>
        <end position="504"/>
    </location>
</feature>
<feature type="domain" description="HAMP" evidence="12">
    <location>
        <begin position="209"/>
        <end position="263"/>
    </location>
</feature>
<keyword evidence="5 9" id="KW-0472">Membrane</keyword>
<gene>
    <name evidence="13" type="ORF">DEU29_11741</name>
</gene>
<evidence type="ECO:0000256" key="4">
    <source>
        <dbReference type="ARBA" id="ARBA00022989"/>
    </source>
</evidence>
<comment type="similarity">
    <text evidence="7">Belongs to the methyl-accepting chemotaxis (MCP) protein family.</text>
</comment>
<evidence type="ECO:0000313" key="14">
    <source>
        <dbReference type="Proteomes" id="UP000295531"/>
    </source>
</evidence>